<evidence type="ECO:0000313" key="2">
    <source>
        <dbReference type="EMBL" id="ADU26880.1"/>
    </source>
</evidence>
<dbReference type="InterPro" id="IPR003141">
    <property type="entry name" value="Pol/His_phosphatase_N"/>
</dbReference>
<dbReference type="Pfam" id="PF02811">
    <property type="entry name" value="PHP"/>
    <property type="match status" value="1"/>
</dbReference>
<dbReference type="InterPro" id="IPR050243">
    <property type="entry name" value="PHP_phosphatase"/>
</dbReference>
<dbReference type="GO" id="GO:0042578">
    <property type="term" value="F:phosphoric ester hydrolase activity"/>
    <property type="evidence" value="ECO:0007669"/>
    <property type="project" value="TreeGrafter"/>
</dbReference>
<dbReference type="NCBIfam" id="NF006702">
    <property type="entry name" value="PRK09248.1"/>
    <property type="match status" value="1"/>
</dbReference>
<evidence type="ECO:0000259" key="1">
    <source>
        <dbReference type="SMART" id="SM00481"/>
    </source>
</evidence>
<dbReference type="eggNOG" id="COG1387">
    <property type="taxonomic scope" value="Bacteria"/>
</dbReference>
<dbReference type="SMART" id="SM00481">
    <property type="entry name" value="POLIIIAc"/>
    <property type="match status" value="1"/>
</dbReference>
<feature type="domain" description="Polymerase/histidinol phosphatase N-terminal" evidence="1">
    <location>
        <begin position="13"/>
        <end position="87"/>
    </location>
</feature>
<dbReference type="STRING" id="663278.Ethha_1340"/>
<accession>E6U6B3</accession>
<sequence>MHSDTPSQVLLETDTHTHTIASTHAFSTLLELAQYAAKRGLKGIAVTDHGPALPDGPHEWHFGSMRTLPPYIEGVRVLHGVEANIMDYEGTLDICERYQKELDWVIASYHDPCCPPGTVEQHTTSYLKVAENPYVDVIGHSGTESYRYDYEKVIPVFKARGKLVEINSHSFSSRKGAKENCREIALLCKKYEAPIVVNSDAHSCFVLGDLQEALSMLEEIQFPKELIVNRTLESLAGWIYQKRGREIL</sequence>
<dbReference type="SUPFAM" id="SSF89550">
    <property type="entry name" value="PHP domain-like"/>
    <property type="match status" value="1"/>
</dbReference>
<dbReference type="AlphaFoldDB" id="E6U6B3"/>
<organism evidence="2 3">
    <name type="scientific">Ethanoligenens harbinense (strain DSM 18485 / JCM 12961 / CGMCC 1.5033 / YUAN-3)</name>
    <dbReference type="NCBI Taxonomy" id="663278"/>
    <lineage>
        <taxon>Bacteria</taxon>
        <taxon>Bacillati</taxon>
        <taxon>Bacillota</taxon>
        <taxon>Clostridia</taxon>
        <taxon>Eubacteriales</taxon>
        <taxon>Oscillospiraceae</taxon>
        <taxon>Ethanoligenens</taxon>
    </lineage>
</organism>
<dbReference type="PANTHER" id="PTHR36928">
    <property type="entry name" value="PHOSPHATASE YCDX-RELATED"/>
    <property type="match status" value="1"/>
</dbReference>
<dbReference type="KEGG" id="eha:Ethha_1340"/>
<dbReference type="PANTHER" id="PTHR36928:SF1">
    <property type="entry name" value="PHOSPHATASE YCDX-RELATED"/>
    <property type="match status" value="1"/>
</dbReference>
<dbReference type="Gene3D" id="3.20.20.140">
    <property type="entry name" value="Metal-dependent hydrolases"/>
    <property type="match status" value="1"/>
</dbReference>
<evidence type="ECO:0000313" key="3">
    <source>
        <dbReference type="Proteomes" id="UP000001551"/>
    </source>
</evidence>
<dbReference type="CDD" id="cd07437">
    <property type="entry name" value="PHP_HisPPase_Ycdx_like"/>
    <property type="match status" value="1"/>
</dbReference>
<dbReference type="RefSeq" id="WP_013485235.1">
    <property type="nucleotide sequence ID" value="NC_014828.1"/>
</dbReference>
<gene>
    <name evidence="2" type="ordered locus">Ethha_1340</name>
</gene>
<dbReference type="InterPro" id="IPR016195">
    <property type="entry name" value="Pol/histidinol_Pase-like"/>
</dbReference>
<name>E6U6B3_ETHHY</name>
<dbReference type="HOGENOM" id="CLU_061999_0_1_9"/>
<dbReference type="Proteomes" id="UP000001551">
    <property type="component" value="Chromosome"/>
</dbReference>
<proteinExistence type="predicted"/>
<dbReference type="GO" id="GO:0008270">
    <property type="term" value="F:zinc ion binding"/>
    <property type="evidence" value="ECO:0007669"/>
    <property type="project" value="TreeGrafter"/>
</dbReference>
<dbReference type="EMBL" id="CP002400">
    <property type="protein sequence ID" value="ADU26880.1"/>
    <property type="molecule type" value="Genomic_DNA"/>
</dbReference>
<dbReference type="GO" id="GO:0005829">
    <property type="term" value="C:cytosol"/>
    <property type="evidence" value="ECO:0007669"/>
    <property type="project" value="TreeGrafter"/>
</dbReference>
<dbReference type="InterPro" id="IPR004013">
    <property type="entry name" value="PHP_dom"/>
</dbReference>
<keyword evidence="3" id="KW-1185">Reference proteome</keyword>
<reference evidence="2 3" key="1">
    <citation type="submission" date="2010-12" db="EMBL/GenBank/DDBJ databases">
        <title>Complete sequence of Ethanoligenens harbinense YUAN-3.</title>
        <authorList>
            <person name="Lucas S."/>
            <person name="Copeland A."/>
            <person name="Lapidus A."/>
            <person name="Cheng J.-F."/>
            <person name="Bruce D."/>
            <person name="Goodwin L."/>
            <person name="Pitluck S."/>
            <person name="Chertkov O."/>
            <person name="Misra M."/>
            <person name="Detter J.C."/>
            <person name="Han C."/>
            <person name="Tapia R."/>
            <person name="Land M."/>
            <person name="Hauser L."/>
            <person name="Jeffries C."/>
            <person name="Kyrpides N."/>
            <person name="Ivanova N."/>
            <person name="Mikhailova N."/>
            <person name="Wang A."/>
            <person name="Mouttaki H."/>
            <person name="He Z."/>
            <person name="Zhou J."/>
            <person name="Hemme C.L."/>
            <person name="Woyke T."/>
        </authorList>
    </citation>
    <scope>NUCLEOTIDE SEQUENCE [LARGE SCALE GENOMIC DNA]</scope>
    <source>
        <strain evidence="3">DSM 18485 / JCM 12961 / CGMCC 1.5033 / YUAN-3</strain>
    </source>
</reference>
<protein>
    <submittedName>
        <fullName evidence="2">PHP domain protein</fullName>
    </submittedName>
</protein>